<dbReference type="InParanoid" id="A0A672NPU3"/>
<keyword evidence="9" id="KW-1185">Reference proteome</keyword>
<proteinExistence type="predicted"/>
<dbReference type="PROSITE" id="PS50950">
    <property type="entry name" value="ZF_THAP"/>
    <property type="match status" value="1"/>
</dbReference>
<evidence type="ECO:0000256" key="1">
    <source>
        <dbReference type="ARBA" id="ARBA00001968"/>
    </source>
</evidence>
<dbReference type="PANTHER" id="PTHR23080:SF144">
    <property type="entry name" value="SPINDLE AND KINETOCHORE ASSOCIATED COMPLEX SUBUNIT 3"/>
    <property type="match status" value="1"/>
</dbReference>
<feature type="domain" description="THAP-type" evidence="7">
    <location>
        <begin position="1"/>
        <end position="98"/>
    </location>
</feature>
<dbReference type="Pfam" id="PF05485">
    <property type="entry name" value="THAP"/>
    <property type="match status" value="1"/>
</dbReference>
<dbReference type="AlphaFoldDB" id="A0A672NPU3"/>
<dbReference type="SUPFAM" id="SSF57716">
    <property type="entry name" value="Glucocorticoid receptor-like (DNA-binding domain)"/>
    <property type="match status" value="1"/>
</dbReference>
<dbReference type="PANTHER" id="PTHR23080">
    <property type="entry name" value="THAP DOMAIN PROTEIN"/>
    <property type="match status" value="1"/>
</dbReference>
<name>A0A672NPU3_SINGR</name>
<dbReference type="GO" id="GO:0008270">
    <property type="term" value="F:zinc ion binding"/>
    <property type="evidence" value="ECO:0007669"/>
    <property type="project" value="UniProtKB-KW"/>
</dbReference>
<organism evidence="8 9">
    <name type="scientific">Sinocyclocheilus grahami</name>
    <name type="common">Dianchi golden-line fish</name>
    <name type="synonym">Barbus grahami</name>
    <dbReference type="NCBI Taxonomy" id="75366"/>
    <lineage>
        <taxon>Eukaryota</taxon>
        <taxon>Metazoa</taxon>
        <taxon>Chordata</taxon>
        <taxon>Craniata</taxon>
        <taxon>Vertebrata</taxon>
        <taxon>Euteleostomi</taxon>
        <taxon>Actinopterygii</taxon>
        <taxon>Neopterygii</taxon>
        <taxon>Teleostei</taxon>
        <taxon>Ostariophysi</taxon>
        <taxon>Cypriniformes</taxon>
        <taxon>Cyprinidae</taxon>
        <taxon>Cyprininae</taxon>
        <taxon>Sinocyclocheilus</taxon>
    </lineage>
</organism>
<reference evidence="8" key="2">
    <citation type="submission" date="2025-09" db="UniProtKB">
        <authorList>
            <consortium name="Ensembl"/>
        </authorList>
    </citation>
    <scope>IDENTIFICATION</scope>
</reference>
<evidence type="ECO:0000259" key="7">
    <source>
        <dbReference type="PROSITE" id="PS50950"/>
    </source>
</evidence>
<dbReference type="SMART" id="SM00980">
    <property type="entry name" value="THAP"/>
    <property type="match status" value="1"/>
</dbReference>
<keyword evidence="3 6" id="KW-0863">Zinc-finger</keyword>
<dbReference type="Ensembl" id="ENSSGRT00000056920.1">
    <property type="protein sequence ID" value="ENSSGRP00000053262.1"/>
    <property type="gene ID" value="ENSSGRG00000028137.1"/>
</dbReference>
<dbReference type="Proteomes" id="UP000472262">
    <property type="component" value="Unassembled WGS sequence"/>
</dbReference>
<evidence type="ECO:0000313" key="9">
    <source>
        <dbReference type="Proteomes" id="UP000472262"/>
    </source>
</evidence>
<evidence type="ECO:0000256" key="3">
    <source>
        <dbReference type="ARBA" id="ARBA00022771"/>
    </source>
</evidence>
<dbReference type="InterPro" id="IPR006612">
    <property type="entry name" value="THAP_Znf"/>
</dbReference>
<evidence type="ECO:0000256" key="4">
    <source>
        <dbReference type="ARBA" id="ARBA00022833"/>
    </source>
</evidence>
<reference evidence="8" key="1">
    <citation type="submission" date="2025-08" db="UniProtKB">
        <authorList>
            <consortium name="Ensembl"/>
        </authorList>
    </citation>
    <scope>IDENTIFICATION</scope>
</reference>
<keyword evidence="4" id="KW-0862">Zinc</keyword>
<evidence type="ECO:0000256" key="5">
    <source>
        <dbReference type="ARBA" id="ARBA00023125"/>
    </source>
</evidence>
<keyword evidence="2" id="KW-0479">Metal-binding</keyword>
<evidence type="ECO:0000313" key="8">
    <source>
        <dbReference type="Ensembl" id="ENSSGRP00000053262.1"/>
    </source>
</evidence>
<accession>A0A672NPU3</accession>
<dbReference type="GO" id="GO:0003677">
    <property type="term" value="F:DNA binding"/>
    <property type="evidence" value="ECO:0007669"/>
    <property type="project" value="UniProtKB-UniRule"/>
</dbReference>
<dbReference type="OMA" id="IHMVLPC"/>
<comment type="cofactor">
    <cofactor evidence="1">
        <name>a divalent metal cation</name>
        <dbReference type="ChEBI" id="CHEBI:60240"/>
    </cofactor>
</comment>
<evidence type="ECO:0000256" key="6">
    <source>
        <dbReference type="PROSITE-ProRule" id="PRU00309"/>
    </source>
</evidence>
<sequence length="423" mass="47932">TVKACCVISCHNQHRRGNRISNGLRFFCFPAWKQHLGSQVSELTRRRCMTWVAAVRRKTITFNNISRNTLVCSQHFHKVSKPAYEMLECDPDWVPSLHLGHTEVKATLPGRFNRSTRRLQSVTGDHAAPAPLDVAGQRLMDEAATADDASQMDDGDSSYNTAEQQECHLCSCRCAEINCLLEENRRLKEELAQKKMDEDYFKDDDAKVKYYTGLPCLALLMGVLKQLLPCLPQTGRKLSPFQMLLSTLMHTIGTMFKHLKPSVHWPERHCMQATMPHQFVEAFGNRVAVIVDCLGICIERASNLKARAQTFSHYKHQHTLKYLLGITPRGSIFFISQGWGGCVSDKHVTENSGLLNKLLPGDLVLHWSNFILHYFLTVTAISTAFLDFLTSIPQTYRSGHKGDCYMMSLSQQCKQIAMQPLLI</sequence>
<evidence type="ECO:0000256" key="2">
    <source>
        <dbReference type="ARBA" id="ARBA00022723"/>
    </source>
</evidence>
<dbReference type="Pfam" id="PF13359">
    <property type="entry name" value="DDE_Tnp_4"/>
    <property type="match status" value="1"/>
</dbReference>
<dbReference type="InterPro" id="IPR027806">
    <property type="entry name" value="HARBI1_dom"/>
</dbReference>
<protein>
    <submittedName>
        <fullName evidence="8">Si:dkey-20i10.7</fullName>
    </submittedName>
</protein>
<keyword evidence="5 6" id="KW-0238">DNA-binding</keyword>